<dbReference type="InterPro" id="IPR002885">
    <property type="entry name" value="PPR_rpt"/>
</dbReference>
<evidence type="ECO:0000259" key="5">
    <source>
        <dbReference type="PROSITE" id="PS50011"/>
    </source>
</evidence>
<dbReference type="GO" id="GO:0016757">
    <property type="term" value="F:glycosyltransferase activity"/>
    <property type="evidence" value="ECO:0007669"/>
    <property type="project" value="UniProtKB-KW"/>
</dbReference>
<dbReference type="InterPro" id="IPR032867">
    <property type="entry name" value="DYW_dom"/>
</dbReference>
<feature type="domain" description="Protein kinase" evidence="5">
    <location>
        <begin position="710"/>
        <end position="775"/>
    </location>
</feature>
<dbReference type="GO" id="GO:0005524">
    <property type="term" value="F:ATP binding"/>
    <property type="evidence" value="ECO:0007669"/>
    <property type="project" value="UniProtKB-UniRule"/>
</dbReference>
<dbReference type="Gene3D" id="3.30.200.20">
    <property type="entry name" value="Phosphorylase Kinase, domain 1"/>
    <property type="match status" value="1"/>
</dbReference>
<evidence type="ECO:0000256" key="4">
    <source>
        <dbReference type="PROSITE-ProRule" id="PRU10141"/>
    </source>
</evidence>
<feature type="repeat" description="PPR" evidence="3">
    <location>
        <begin position="221"/>
        <end position="255"/>
    </location>
</feature>
<keyword evidence="2" id="KW-0677">Repeat</keyword>
<dbReference type="Pfam" id="PF13041">
    <property type="entry name" value="PPR_2"/>
    <property type="match status" value="3"/>
</dbReference>
<dbReference type="InterPro" id="IPR000719">
    <property type="entry name" value="Prot_kinase_dom"/>
</dbReference>
<feature type="repeat" description="PPR" evidence="3">
    <location>
        <begin position="87"/>
        <end position="121"/>
    </location>
</feature>
<dbReference type="InterPro" id="IPR011009">
    <property type="entry name" value="Kinase-like_dom_sf"/>
</dbReference>
<keyword evidence="4" id="KW-0067">ATP-binding</keyword>
<dbReference type="Gene3D" id="1.25.40.10">
    <property type="entry name" value="Tetratricopeptide repeat domain"/>
    <property type="match status" value="3"/>
</dbReference>
<evidence type="ECO:0000256" key="3">
    <source>
        <dbReference type="PROSITE-ProRule" id="PRU00708"/>
    </source>
</evidence>
<dbReference type="GO" id="GO:0004672">
    <property type="term" value="F:protein kinase activity"/>
    <property type="evidence" value="ECO:0007669"/>
    <property type="project" value="InterPro"/>
</dbReference>
<dbReference type="Pfam" id="PF12854">
    <property type="entry name" value="PPR_1"/>
    <property type="match status" value="1"/>
</dbReference>
<organism evidence="6 7">
    <name type="scientific">Hibiscus syriacus</name>
    <name type="common">Rose of Sharon</name>
    <dbReference type="NCBI Taxonomy" id="106335"/>
    <lineage>
        <taxon>Eukaryota</taxon>
        <taxon>Viridiplantae</taxon>
        <taxon>Streptophyta</taxon>
        <taxon>Embryophyta</taxon>
        <taxon>Tracheophyta</taxon>
        <taxon>Spermatophyta</taxon>
        <taxon>Magnoliopsida</taxon>
        <taxon>eudicotyledons</taxon>
        <taxon>Gunneridae</taxon>
        <taxon>Pentapetalae</taxon>
        <taxon>rosids</taxon>
        <taxon>malvids</taxon>
        <taxon>Malvales</taxon>
        <taxon>Malvaceae</taxon>
        <taxon>Malvoideae</taxon>
        <taxon>Hibiscus</taxon>
    </lineage>
</organism>
<dbReference type="InterPro" id="IPR017441">
    <property type="entry name" value="Protein_kinase_ATP_BS"/>
</dbReference>
<dbReference type="FunFam" id="1.25.40.10:FF:000470">
    <property type="entry name" value="Pentatricopeptide repeat-containing protein At5g66520"/>
    <property type="match status" value="1"/>
</dbReference>
<dbReference type="InterPro" id="IPR046848">
    <property type="entry name" value="E_motif"/>
</dbReference>
<dbReference type="AlphaFoldDB" id="A0A6A3BLF0"/>
<dbReference type="SUPFAM" id="SSF48452">
    <property type="entry name" value="TPR-like"/>
    <property type="match status" value="1"/>
</dbReference>
<keyword evidence="7" id="KW-1185">Reference proteome</keyword>
<feature type="repeat" description="PPR" evidence="3">
    <location>
        <begin position="190"/>
        <end position="220"/>
    </location>
</feature>
<dbReference type="PANTHER" id="PTHR47926:SF402">
    <property type="entry name" value="TETRATRICOPEPTIDE-LIKE HELICAL DOMAIN SUPERFAMILY, DYW DOMAIN-CONTAINING PROTEIN"/>
    <property type="match status" value="1"/>
</dbReference>
<dbReference type="SUPFAM" id="SSF56112">
    <property type="entry name" value="Protein kinase-like (PK-like)"/>
    <property type="match status" value="1"/>
</dbReference>
<dbReference type="Pfam" id="PF14432">
    <property type="entry name" value="DYW_deaminase"/>
    <property type="match status" value="1"/>
</dbReference>
<name>A0A6A3BLF0_HIBSY</name>
<protein>
    <submittedName>
        <fullName evidence="6">Beta-1,3-galactosyltransferase 7-like</fullName>
    </submittedName>
</protein>
<dbReference type="GO" id="GO:0008270">
    <property type="term" value="F:zinc ion binding"/>
    <property type="evidence" value="ECO:0007669"/>
    <property type="project" value="InterPro"/>
</dbReference>
<dbReference type="NCBIfam" id="TIGR00756">
    <property type="entry name" value="PPR"/>
    <property type="match status" value="4"/>
</dbReference>
<dbReference type="InterPro" id="IPR046960">
    <property type="entry name" value="PPR_At4g14850-like_plant"/>
</dbReference>
<dbReference type="Pfam" id="PF20431">
    <property type="entry name" value="E_motif"/>
    <property type="match status" value="1"/>
</dbReference>
<dbReference type="PROSITE" id="PS51375">
    <property type="entry name" value="PPR"/>
    <property type="match status" value="4"/>
</dbReference>
<proteinExistence type="inferred from homology"/>
<feature type="binding site" evidence="4">
    <location>
        <position position="739"/>
    </location>
    <ligand>
        <name>ATP</name>
        <dbReference type="ChEBI" id="CHEBI:30616"/>
    </ligand>
</feature>
<dbReference type="PROSITE" id="PS00107">
    <property type="entry name" value="PROTEIN_KINASE_ATP"/>
    <property type="match status" value="1"/>
</dbReference>
<dbReference type="Pfam" id="PF01535">
    <property type="entry name" value="PPR"/>
    <property type="match status" value="1"/>
</dbReference>
<comment type="caution">
    <text evidence="6">The sequence shown here is derived from an EMBL/GenBank/DDBJ whole genome shotgun (WGS) entry which is preliminary data.</text>
</comment>
<comment type="similarity">
    <text evidence="1">Belongs to the PPR family. PCMP-H subfamily.</text>
</comment>
<dbReference type="InterPro" id="IPR001245">
    <property type="entry name" value="Ser-Thr/Tyr_kinase_cat_dom"/>
</dbReference>
<gene>
    <name evidence="6" type="ORF">F3Y22_tig00110045pilonHSYRG00025</name>
</gene>
<dbReference type="InterPro" id="IPR011990">
    <property type="entry name" value="TPR-like_helical_dom_sf"/>
</dbReference>
<dbReference type="Proteomes" id="UP000436088">
    <property type="component" value="Unassembled WGS sequence"/>
</dbReference>
<evidence type="ECO:0000256" key="1">
    <source>
        <dbReference type="ARBA" id="ARBA00006643"/>
    </source>
</evidence>
<sequence length="775" mass="86466">MSSLQTLLVPSLTSAVSSRSNPRYSPLEALETCSSTAKLKQHHAQLTKLGLSSDNDAMGRLIKLCAIDKNGDLDYALHLFDILPQPDAFIYNTIIRGCLQHQQPAQCILFYLKMLQDSVLPNKFTFPCLIRACLVDGAVREGTQVHASVFKFGFADDGFCLNNLIHMYVNFRALEDARKVFDKMPGNRRDVVSWTTLISGYAQLGLVDAAFEIFELMPERNSVSWNAMIAAYVQSNRFHEAFGLFNRMRAEKVVLDKYVAASLTCKGISSWNCVIGGFAMHGKGEAAIAIFKEMEKEGVGPDNITFVNILSACSHSGLIEEGRYYFRIHGNIELGEEIGKRVIELEPDNSGRYVLLANMYADAGRWEDVANVRRMMNERGVKKVPGFSVIELQGGVNEFIAGGRDHPESKEIYAKVDEMLECIRAVGYVPSEGAVQELDEEEEKENPLDYHSEKLAIAFGLLKTKAGETFRITKNLRVCRDCHHATKLISKVFDREIIVRDRNRFHHFKDGVCSCKDYCVAGGWEFDCGLRSLLAFQLLLLNVKCVICYISCNWKFDLIGLSIGVVILGISLWLSFRKKTRTGSDLLLVRQAPYVPYVSEEIKEIRDDQATNGSINTLDAKFSDGDSEKVLFNADNGDESGQSGSFNHLEEDVKGSQLVEERGTGVVSTFRPSSHPLTAPSLLSGLPEFSHLGWGHWFTLRDLQLATNRFSKDNTVGDGGYGVVYRGDLINGTSAAVKKLLNNPGHADKDFRVEVEAIGHVRHKNLVRLLGYFIE</sequence>
<feature type="repeat" description="PPR" evidence="3">
    <location>
        <begin position="267"/>
        <end position="301"/>
    </location>
</feature>
<evidence type="ECO:0000256" key="2">
    <source>
        <dbReference type="ARBA" id="ARBA00022737"/>
    </source>
</evidence>
<reference evidence="6" key="1">
    <citation type="submission" date="2019-09" db="EMBL/GenBank/DDBJ databases">
        <title>Draft genome information of white flower Hibiscus syriacus.</title>
        <authorList>
            <person name="Kim Y.-M."/>
        </authorList>
    </citation>
    <scope>NUCLEOTIDE SEQUENCE [LARGE SCALE GENOMIC DNA]</scope>
    <source>
        <strain evidence="6">YM2019G1</strain>
    </source>
</reference>
<dbReference type="Pfam" id="PF07714">
    <property type="entry name" value="PK_Tyr_Ser-Thr"/>
    <property type="match status" value="1"/>
</dbReference>
<dbReference type="PROSITE" id="PS50011">
    <property type="entry name" value="PROTEIN_KINASE_DOM"/>
    <property type="match status" value="1"/>
</dbReference>
<dbReference type="EMBL" id="VEPZ02000824">
    <property type="protein sequence ID" value="KAE8717423.1"/>
    <property type="molecule type" value="Genomic_DNA"/>
</dbReference>
<dbReference type="GO" id="GO:0003723">
    <property type="term" value="F:RNA binding"/>
    <property type="evidence" value="ECO:0007669"/>
    <property type="project" value="InterPro"/>
</dbReference>
<dbReference type="GO" id="GO:0009451">
    <property type="term" value="P:RNA modification"/>
    <property type="evidence" value="ECO:0007669"/>
    <property type="project" value="InterPro"/>
</dbReference>
<evidence type="ECO:0000313" key="6">
    <source>
        <dbReference type="EMBL" id="KAE8717423.1"/>
    </source>
</evidence>
<evidence type="ECO:0000313" key="7">
    <source>
        <dbReference type="Proteomes" id="UP000436088"/>
    </source>
</evidence>
<accession>A0A6A3BLF0</accession>
<dbReference type="PANTHER" id="PTHR47926">
    <property type="entry name" value="PENTATRICOPEPTIDE REPEAT-CONTAINING PROTEIN"/>
    <property type="match status" value="1"/>
</dbReference>
<keyword evidence="4" id="KW-0547">Nucleotide-binding</keyword>